<evidence type="ECO:0000313" key="4">
    <source>
        <dbReference type="Proteomes" id="UP001056426"/>
    </source>
</evidence>
<organism evidence="3 4">
    <name type="scientific">Xiashengella succiniciproducens</name>
    <dbReference type="NCBI Taxonomy" id="2949635"/>
    <lineage>
        <taxon>Bacteria</taxon>
        <taxon>Pseudomonadati</taxon>
        <taxon>Bacteroidota</taxon>
        <taxon>Bacteroidia</taxon>
        <taxon>Marinilabiliales</taxon>
        <taxon>Marinilabiliaceae</taxon>
        <taxon>Xiashengella</taxon>
    </lineage>
</organism>
<dbReference type="KEGG" id="alkq:M9189_00605"/>
<sequence>MKILVTGAAGFIGFHLSRQLLDNGHEVTGVDSISGYYSTRLKQDRVELLNTYRLFSFSVMDICNRSDIDALFASGNFDMVIHLAAQPGVRYSIDAPHKYIESNIVGFLNVLEASRQNKVSHFLYASSSSVYGNSQDGPFAESADTDHPESLYAATKKANEVMAHSYSRQFGLQVIGLRFFSVYGPWGRPDMAYFSFTRKILAGESIPVFNQGQMVRDFTYIGDICQGISQLIKRLPDLPSYRIYNLGNNHPVKIMDFIASLESALSCRAQIDLQPMQTGDVTFTNADISLAQKDFAYAPKTSLQDGLSHFVDWYHSYYK</sequence>
<evidence type="ECO:0000256" key="1">
    <source>
        <dbReference type="ARBA" id="ARBA00023027"/>
    </source>
</evidence>
<name>A0A9J6ZPN5_9BACT</name>
<dbReference type="Proteomes" id="UP001056426">
    <property type="component" value="Chromosome"/>
</dbReference>
<accession>A0A9J6ZPN5</accession>
<keyword evidence="4" id="KW-1185">Reference proteome</keyword>
<dbReference type="Gene3D" id="3.90.25.10">
    <property type="entry name" value="UDP-galactose 4-epimerase, domain 1"/>
    <property type="match status" value="1"/>
</dbReference>
<keyword evidence="1" id="KW-0520">NAD</keyword>
<dbReference type="InterPro" id="IPR036291">
    <property type="entry name" value="NAD(P)-bd_dom_sf"/>
</dbReference>
<dbReference type="Pfam" id="PF01370">
    <property type="entry name" value="Epimerase"/>
    <property type="match status" value="1"/>
</dbReference>
<gene>
    <name evidence="3" type="ORF">M9189_00605</name>
</gene>
<dbReference type="PANTHER" id="PTHR43574">
    <property type="entry name" value="EPIMERASE-RELATED"/>
    <property type="match status" value="1"/>
</dbReference>
<reference evidence="3" key="1">
    <citation type="submission" date="2022-05" db="EMBL/GenBank/DDBJ databases">
        <authorList>
            <person name="Sun X."/>
        </authorList>
    </citation>
    <scope>NUCLEOTIDE SEQUENCE</scope>
    <source>
        <strain evidence="3">Ai-910</strain>
    </source>
</reference>
<dbReference type="PRINTS" id="PR01713">
    <property type="entry name" value="NUCEPIMERASE"/>
</dbReference>
<dbReference type="Gene3D" id="3.40.50.720">
    <property type="entry name" value="NAD(P)-binding Rossmann-like Domain"/>
    <property type="match status" value="1"/>
</dbReference>
<dbReference type="AlphaFoldDB" id="A0A9J6ZPN5"/>
<dbReference type="InterPro" id="IPR001509">
    <property type="entry name" value="Epimerase_deHydtase"/>
</dbReference>
<reference evidence="3" key="2">
    <citation type="submission" date="2022-06" db="EMBL/GenBank/DDBJ databases">
        <title>Xiashengella guii gen. nov. sp. nov., a bacterium isolated form anaerobic digestion tank.</title>
        <authorList>
            <person name="Huang H."/>
        </authorList>
    </citation>
    <scope>NUCLEOTIDE SEQUENCE</scope>
    <source>
        <strain evidence="3">Ai-910</strain>
    </source>
</reference>
<protein>
    <submittedName>
        <fullName evidence="3">NAD-dependent epimerase/dehydratase family protein</fullName>
    </submittedName>
</protein>
<feature type="domain" description="NAD-dependent epimerase/dehydratase" evidence="2">
    <location>
        <begin position="3"/>
        <end position="247"/>
    </location>
</feature>
<dbReference type="RefSeq" id="WP_250723972.1">
    <property type="nucleotide sequence ID" value="NZ_CP098400.1"/>
</dbReference>
<evidence type="ECO:0000259" key="2">
    <source>
        <dbReference type="Pfam" id="PF01370"/>
    </source>
</evidence>
<dbReference type="EMBL" id="CP098400">
    <property type="protein sequence ID" value="URW79858.1"/>
    <property type="molecule type" value="Genomic_DNA"/>
</dbReference>
<evidence type="ECO:0000313" key="3">
    <source>
        <dbReference type="EMBL" id="URW79858.1"/>
    </source>
</evidence>
<proteinExistence type="predicted"/>
<dbReference type="SUPFAM" id="SSF51735">
    <property type="entry name" value="NAD(P)-binding Rossmann-fold domains"/>
    <property type="match status" value="1"/>
</dbReference>